<dbReference type="CDD" id="cd06261">
    <property type="entry name" value="TM_PBP2"/>
    <property type="match status" value="1"/>
</dbReference>
<organism evidence="9 12">
    <name type="scientific">Actinoallomurus iriomotensis</name>
    <dbReference type="NCBI Taxonomy" id="478107"/>
    <lineage>
        <taxon>Bacteria</taxon>
        <taxon>Bacillati</taxon>
        <taxon>Actinomycetota</taxon>
        <taxon>Actinomycetes</taxon>
        <taxon>Streptosporangiales</taxon>
        <taxon>Thermomonosporaceae</taxon>
        <taxon>Actinoallomurus</taxon>
    </lineage>
</organism>
<keyword evidence="2 7" id="KW-0813">Transport</keyword>
<feature type="transmembrane region" description="Helical" evidence="7">
    <location>
        <begin position="226"/>
        <end position="248"/>
    </location>
</feature>
<reference evidence="9" key="1">
    <citation type="submission" date="2023-03" db="EMBL/GenBank/DDBJ databases">
        <title>Actinoallomurus iriomotensis NBRC 103681.</title>
        <authorList>
            <person name="Ichikawa N."/>
            <person name="Sato H."/>
            <person name="Tonouchi N."/>
        </authorList>
    </citation>
    <scope>NUCLEOTIDE SEQUENCE</scope>
    <source>
        <strain evidence="9">NBRC 103681</strain>
    </source>
</reference>
<proteinExistence type="inferred from homology"/>
<comment type="caution">
    <text evidence="9">The sequence shown here is derived from an EMBL/GenBank/DDBJ whole genome shotgun (WGS) entry which is preliminary data.</text>
</comment>
<evidence type="ECO:0000259" key="8">
    <source>
        <dbReference type="PROSITE" id="PS50928"/>
    </source>
</evidence>
<keyword evidence="6 7" id="KW-0472">Membrane</keyword>
<sequence>MTDLTAAGRGVRRRGPRTRWGRLRERGYPYALLSPPALLVLGLIAYPVVLVVEMSLRDGRAMNISAIGQEPWSISNYVDVLTDGDTYHSLWITALYTVISTFLSLLIGLGTALLLSRDMPARRLLRTLILVPWAVPGVVASVVFLFMLDGSYGVVNWILRSVGLTEHGPQWYFDPSTALAAVIAPTVWKGFPFFTLILLAALQAIPDELYEAARVDGASAAARFRYITWPAIRGTTVLGIILTGLWTFHTFDLIYPLTGGGPDGATETWAIRIYTEAFSFFHPGSASALGILSVVLALVVVASVFPIMRKQFF</sequence>
<dbReference type="SUPFAM" id="SSF161098">
    <property type="entry name" value="MetI-like"/>
    <property type="match status" value="1"/>
</dbReference>
<evidence type="ECO:0000313" key="10">
    <source>
        <dbReference type="EMBL" id="GLY82157.1"/>
    </source>
</evidence>
<gene>
    <name evidence="9" type="ORF">Airi01_022370</name>
    <name evidence="10" type="ORF">Airi02_000890</name>
</gene>
<dbReference type="InterPro" id="IPR035906">
    <property type="entry name" value="MetI-like_sf"/>
</dbReference>
<evidence type="ECO:0000256" key="1">
    <source>
        <dbReference type="ARBA" id="ARBA00004651"/>
    </source>
</evidence>
<dbReference type="Pfam" id="PF00528">
    <property type="entry name" value="BPD_transp_1"/>
    <property type="match status" value="1"/>
</dbReference>
<evidence type="ECO:0000256" key="7">
    <source>
        <dbReference type="RuleBase" id="RU363032"/>
    </source>
</evidence>
<dbReference type="RefSeq" id="WP_285565736.1">
    <property type="nucleotide sequence ID" value="NZ_BSTJ01000002.1"/>
</dbReference>
<accession>A0A9W6VMS2</accession>
<comment type="subcellular location">
    <subcellularLocation>
        <location evidence="1 7">Cell membrane</location>
        <topology evidence="1 7">Multi-pass membrane protein</topology>
    </subcellularLocation>
</comment>
<evidence type="ECO:0000313" key="9">
    <source>
        <dbReference type="EMBL" id="GLY73970.1"/>
    </source>
</evidence>
<keyword evidence="4 7" id="KW-0812">Transmembrane</keyword>
<dbReference type="Proteomes" id="UP001165074">
    <property type="component" value="Unassembled WGS sequence"/>
</dbReference>
<keyword evidence="5 7" id="KW-1133">Transmembrane helix</keyword>
<evidence type="ECO:0000256" key="6">
    <source>
        <dbReference type="ARBA" id="ARBA00023136"/>
    </source>
</evidence>
<dbReference type="GO" id="GO:0055085">
    <property type="term" value="P:transmembrane transport"/>
    <property type="evidence" value="ECO:0007669"/>
    <property type="project" value="InterPro"/>
</dbReference>
<dbReference type="PROSITE" id="PS50928">
    <property type="entry name" value="ABC_TM1"/>
    <property type="match status" value="1"/>
</dbReference>
<comment type="similarity">
    <text evidence="7">Belongs to the binding-protein-dependent transport system permease family.</text>
</comment>
<dbReference type="PANTHER" id="PTHR43005">
    <property type="entry name" value="BLR7065 PROTEIN"/>
    <property type="match status" value="1"/>
</dbReference>
<evidence type="ECO:0000256" key="4">
    <source>
        <dbReference type="ARBA" id="ARBA00022692"/>
    </source>
</evidence>
<reference evidence="10" key="2">
    <citation type="submission" date="2023-03" db="EMBL/GenBank/DDBJ databases">
        <title>Actinoallomurus iriomotensis NBRC 103684.</title>
        <authorList>
            <person name="Ichikawa N."/>
            <person name="Sato H."/>
            <person name="Tonouchi N."/>
        </authorList>
    </citation>
    <scope>NUCLEOTIDE SEQUENCE</scope>
    <source>
        <strain evidence="10">NBRC 103684</strain>
    </source>
</reference>
<evidence type="ECO:0000256" key="5">
    <source>
        <dbReference type="ARBA" id="ARBA00022989"/>
    </source>
</evidence>
<dbReference type="InterPro" id="IPR000515">
    <property type="entry name" value="MetI-like"/>
</dbReference>
<dbReference type="Proteomes" id="UP001165135">
    <property type="component" value="Unassembled WGS sequence"/>
</dbReference>
<dbReference type="AlphaFoldDB" id="A0A9W6VMS2"/>
<protein>
    <submittedName>
        <fullName evidence="9">ABC transporter permease</fullName>
    </submittedName>
</protein>
<name>A0A9W6VMS2_9ACTN</name>
<keyword evidence="3" id="KW-1003">Cell membrane</keyword>
<dbReference type="EMBL" id="BSTJ01000002">
    <property type="protein sequence ID" value="GLY73970.1"/>
    <property type="molecule type" value="Genomic_DNA"/>
</dbReference>
<feature type="transmembrane region" description="Helical" evidence="7">
    <location>
        <begin position="127"/>
        <end position="148"/>
    </location>
</feature>
<keyword evidence="11" id="KW-1185">Reference proteome</keyword>
<dbReference type="EMBL" id="BSTK01000001">
    <property type="protein sequence ID" value="GLY82157.1"/>
    <property type="molecule type" value="Genomic_DNA"/>
</dbReference>
<feature type="transmembrane region" description="Helical" evidence="7">
    <location>
        <begin position="27"/>
        <end position="49"/>
    </location>
</feature>
<evidence type="ECO:0000256" key="3">
    <source>
        <dbReference type="ARBA" id="ARBA00022475"/>
    </source>
</evidence>
<feature type="domain" description="ABC transmembrane type-1" evidence="8">
    <location>
        <begin position="90"/>
        <end position="304"/>
    </location>
</feature>
<dbReference type="PANTHER" id="PTHR43005:SF1">
    <property type="entry name" value="SPERMIDINE_PUTRESCINE TRANSPORT SYSTEM PERMEASE PROTEIN"/>
    <property type="match status" value="1"/>
</dbReference>
<feature type="transmembrane region" description="Helical" evidence="7">
    <location>
        <begin position="178"/>
        <end position="205"/>
    </location>
</feature>
<feature type="transmembrane region" description="Helical" evidence="7">
    <location>
        <begin position="288"/>
        <end position="308"/>
    </location>
</feature>
<dbReference type="GO" id="GO:0005886">
    <property type="term" value="C:plasma membrane"/>
    <property type="evidence" value="ECO:0007669"/>
    <property type="project" value="UniProtKB-SubCell"/>
</dbReference>
<dbReference type="Gene3D" id="1.10.3720.10">
    <property type="entry name" value="MetI-like"/>
    <property type="match status" value="1"/>
</dbReference>
<evidence type="ECO:0000256" key="2">
    <source>
        <dbReference type="ARBA" id="ARBA00022448"/>
    </source>
</evidence>
<evidence type="ECO:0000313" key="12">
    <source>
        <dbReference type="Proteomes" id="UP001165135"/>
    </source>
</evidence>
<evidence type="ECO:0000313" key="11">
    <source>
        <dbReference type="Proteomes" id="UP001165074"/>
    </source>
</evidence>
<feature type="transmembrane region" description="Helical" evidence="7">
    <location>
        <begin position="90"/>
        <end position="115"/>
    </location>
</feature>